<accession>A0A7Y4B824</accession>
<dbReference type="RefSeq" id="WP_171346366.1">
    <property type="nucleotide sequence ID" value="NZ_VTYF01000049.1"/>
</dbReference>
<name>A0A7Y4B824_VIBAL</name>
<evidence type="ECO:0000313" key="1">
    <source>
        <dbReference type="EMBL" id="NOI12255.1"/>
    </source>
</evidence>
<gene>
    <name evidence="1" type="ORF">F0254_26120</name>
</gene>
<dbReference type="Proteomes" id="UP000532247">
    <property type="component" value="Unassembled WGS sequence"/>
</dbReference>
<dbReference type="EMBL" id="VTYF01000049">
    <property type="protein sequence ID" value="NOI12255.1"/>
    <property type="molecule type" value="Genomic_DNA"/>
</dbReference>
<comment type="caution">
    <text evidence="1">The sequence shown here is derived from an EMBL/GenBank/DDBJ whole genome shotgun (WGS) entry which is preliminary data.</text>
</comment>
<evidence type="ECO:0000313" key="2">
    <source>
        <dbReference type="Proteomes" id="UP000532247"/>
    </source>
</evidence>
<reference evidence="1 2" key="1">
    <citation type="submission" date="2019-09" db="EMBL/GenBank/DDBJ databases">
        <title>Draft genome sequencing and comparative genomics of hatchery-associated Vibrios.</title>
        <authorList>
            <person name="Kehlet-Delgado H."/>
            <person name="Mueller R.S."/>
        </authorList>
    </citation>
    <scope>NUCLEOTIDE SEQUENCE [LARGE SCALE GENOMIC DNA]</scope>
    <source>
        <strain evidence="1 2">081416A</strain>
    </source>
</reference>
<dbReference type="AlphaFoldDB" id="A0A7Y4B824"/>
<protein>
    <submittedName>
        <fullName evidence="1">Uncharacterized protein</fullName>
    </submittedName>
</protein>
<proteinExistence type="predicted"/>
<organism evidence="1 2">
    <name type="scientific">Vibrio alginolyticus</name>
    <dbReference type="NCBI Taxonomy" id="663"/>
    <lineage>
        <taxon>Bacteria</taxon>
        <taxon>Pseudomonadati</taxon>
        <taxon>Pseudomonadota</taxon>
        <taxon>Gammaproteobacteria</taxon>
        <taxon>Vibrionales</taxon>
        <taxon>Vibrionaceae</taxon>
        <taxon>Vibrio</taxon>
    </lineage>
</organism>
<sequence>MKKLKNWLIERVLKHVVSQNCPARIPRSGDAGSKVRCYSTVIKVMGKEELLAKQVTDGKVIGYLWDKHLQRFDEEATIELHWLEPNSLDIRRYIGYFEVTYESLWDYLINDQTGYMAFRAFLFRTRSRVAQYVFNKRTLEKKTA</sequence>